<dbReference type="CDD" id="cd01168">
    <property type="entry name" value="adenosine_kinase"/>
    <property type="match status" value="1"/>
</dbReference>
<comment type="similarity">
    <text evidence="1">Belongs to the carbohydrate kinase PfkB family.</text>
</comment>
<dbReference type="Gene3D" id="3.40.1190.20">
    <property type="match status" value="1"/>
</dbReference>
<evidence type="ECO:0000256" key="2">
    <source>
        <dbReference type="ARBA" id="ARBA00022679"/>
    </source>
</evidence>
<evidence type="ECO:0000256" key="3">
    <source>
        <dbReference type="ARBA" id="ARBA00022777"/>
    </source>
</evidence>
<feature type="domain" description="Carbohydrate kinase PfkB" evidence="4">
    <location>
        <begin position="58"/>
        <end position="321"/>
    </location>
</feature>
<dbReference type="InterPro" id="IPR052700">
    <property type="entry name" value="Carb_kinase_PfkB-like"/>
</dbReference>
<dbReference type="Proteomes" id="UP000252355">
    <property type="component" value="Unassembled WGS sequence"/>
</dbReference>
<dbReference type="InterPro" id="IPR029056">
    <property type="entry name" value="Ribokinase-like"/>
</dbReference>
<dbReference type="AlphaFoldDB" id="A0A367ZQK4"/>
<evidence type="ECO:0000313" key="5">
    <source>
        <dbReference type="EMBL" id="RCK79631.1"/>
    </source>
</evidence>
<dbReference type="EMBL" id="QOQW01000011">
    <property type="protein sequence ID" value="RCK79631.1"/>
    <property type="molecule type" value="Genomic_DNA"/>
</dbReference>
<comment type="caution">
    <text evidence="5">The sequence shown here is derived from an EMBL/GenBank/DDBJ whole genome shotgun (WGS) entry which is preliminary data.</text>
</comment>
<dbReference type="Pfam" id="PF00294">
    <property type="entry name" value="PfkB"/>
    <property type="match status" value="1"/>
</dbReference>
<keyword evidence="2" id="KW-0808">Transferase</keyword>
<dbReference type="InterPro" id="IPR011611">
    <property type="entry name" value="PfkB_dom"/>
</dbReference>
<name>A0A367ZQK4_9BACT</name>
<sequence length="331" mass="36609">MPRKNIKSAKKYQITAISDALTDIIMEVEDADLQALHLSKGNSIELTPSNLRTLQKIARRRQPTISPGGSPTNVIYGASNLGLSCAFLGCVGSDDYGYDYINNLRENDIDTYVSIKKGKSGLCYTLISPDGERTFGLDFGVAKELHDYEILHSLIADSEFLHFSAYEFRGDKPLNHATRHATTIARKKGTRLSFDLGDSFVIDSIRPTLLAFLRERVDLLFANEDEARTLIRSDDYRKLLKYADLVVIKKGAQGSLALTPTEEVAVPAYRVDDVKDTNGAGDNFQAGFFYGLFKGLPLATCLKIGNFLAANIIRRIGAQSQVKIQGIEFII</sequence>
<protein>
    <submittedName>
        <fullName evidence="5">Fructokinase</fullName>
    </submittedName>
</protein>
<dbReference type="SUPFAM" id="SSF53613">
    <property type="entry name" value="Ribokinase-like"/>
    <property type="match status" value="1"/>
</dbReference>
<dbReference type="PANTHER" id="PTHR43320:SF3">
    <property type="entry name" value="CARBOHYDRATE KINASE PFKB DOMAIN-CONTAINING PROTEIN"/>
    <property type="match status" value="1"/>
</dbReference>
<reference evidence="5 6" key="1">
    <citation type="submission" date="2018-05" db="EMBL/GenBank/DDBJ databases">
        <title>A metagenomic window into the 2 km-deep terrestrial subsurface aquifer revealed taxonomically and functionally diverse microbial community comprising novel uncultured bacterial lineages.</title>
        <authorList>
            <person name="Kadnikov V.V."/>
            <person name="Mardanov A.V."/>
            <person name="Beletsky A.V."/>
            <person name="Banks D."/>
            <person name="Pimenov N.V."/>
            <person name="Frank Y.A."/>
            <person name="Karnachuk O.V."/>
            <person name="Ravin N.V."/>
        </authorList>
    </citation>
    <scope>NUCLEOTIDE SEQUENCE [LARGE SCALE GENOMIC DNA]</scope>
    <source>
        <strain evidence="5">BY5</strain>
    </source>
</reference>
<proteinExistence type="inferred from homology"/>
<evidence type="ECO:0000313" key="6">
    <source>
        <dbReference type="Proteomes" id="UP000252355"/>
    </source>
</evidence>
<keyword evidence="3 5" id="KW-0418">Kinase</keyword>
<evidence type="ECO:0000256" key="1">
    <source>
        <dbReference type="ARBA" id="ARBA00010688"/>
    </source>
</evidence>
<accession>A0A367ZQK4</accession>
<organism evidence="5 6">
    <name type="scientific">Candidatus Ozemobacter sibiricus</name>
    <dbReference type="NCBI Taxonomy" id="2268124"/>
    <lineage>
        <taxon>Bacteria</taxon>
        <taxon>Candidatus Ozemobacteria</taxon>
        <taxon>Candidatus Ozemobacterales</taxon>
        <taxon>Candidatus Ozemobacteraceae</taxon>
        <taxon>Candidatus Ozemobacter</taxon>
    </lineage>
</organism>
<dbReference type="GO" id="GO:0016301">
    <property type="term" value="F:kinase activity"/>
    <property type="evidence" value="ECO:0007669"/>
    <property type="project" value="UniProtKB-KW"/>
</dbReference>
<evidence type="ECO:0000259" key="4">
    <source>
        <dbReference type="Pfam" id="PF00294"/>
    </source>
</evidence>
<dbReference type="PANTHER" id="PTHR43320">
    <property type="entry name" value="SUGAR KINASE"/>
    <property type="match status" value="1"/>
</dbReference>
<gene>
    <name evidence="5" type="ORF">OZSIB_4103</name>
</gene>